<evidence type="ECO:0000313" key="2">
    <source>
        <dbReference type="EMBL" id="KAK7757332.1"/>
    </source>
</evidence>
<evidence type="ECO:0000313" key="3">
    <source>
        <dbReference type="Proteomes" id="UP001320420"/>
    </source>
</evidence>
<accession>A0AAN9V1I5</accession>
<gene>
    <name evidence="2" type="ORF">SLS62_000882</name>
</gene>
<sequence length="112" mass="12320">MIIADCSYATGDQICGVGLSVRFNSHLISIWHRDGSKQKSIDGMLQCVLENLEPELQPKADNYFYKKHSDHAGFKAPPELQAVLDSQKKRDAEAEAAKKNDYVEVTPPSGGA</sequence>
<dbReference type="Proteomes" id="UP001320420">
    <property type="component" value="Unassembled WGS sequence"/>
</dbReference>
<dbReference type="Gene3D" id="3.30.760.10">
    <property type="entry name" value="RNA Cap, Translation Initiation Factor Eif4e"/>
    <property type="match status" value="1"/>
</dbReference>
<reference evidence="2 3" key="1">
    <citation type="submission" date="2024-02" db="EMBL/GenBank/DDBJ databases">
        <title>De novo assembly and annotation of 12 fungi associated with fruit tree decline syndrome in Ontario, Canada.</title>
        <authorList>
            <person name="Sulman M."/>
            <person name="Ellouze W."/>
            <person name="Ilyukhin E."/>
        </authorList>
    </citation>
    <scope>NUCLEOTIDE SEQUENCE [LARGE SCALE GENOMIC DNA]</scope>
    <source>
        <strain evidence="2 3">M11/M66-122</strain>
    </source>
</reference>
<dbReference type="EMBL" id="JAKJXP020000003">
    <property type="protein sequence ID" value="KAK7757332.1"/>
    <property type="molecule type" value="Genomic_DNA"/>
</dbReference>
<feature type="region of interest" description="Disordered" evidence="1">
    <location>
        <begin position="76"/>
        <end position="112"/>
    </location>
</feature>
<protein>
    <submittedName>
        <fullName evidence="2">Uncharacterized protein</fullName>
    </submittedName>
</protein>
<dbReference type="AlphaFoldDB" id="A0AAN9V1I5"/>
<organism evidence="2 3">
    <name type="scientific">Diatrype stigma</name>
    <dbReference type="NCBI Taxonomy" id="117547"/>
    <lineage>
        <taxon>Eukaryota</taxon>
        <taxon>Fungi</taxon>
        <taxon>Dikarya</taxon>
        <taxon>Ascomycota</taxon>
        <taxon>Pezizomycotina</taxon>
        <taxon>Sordariomycetes</taxon>
        <taxon>Xylariomycetidae</taxon>
        <taxon>Xylariales</taxon>
        <taxon>Diatrypaceae</taxon>
        <taxon>Diatrype</taxon>
    </lineage>
</organism>
<proteinExistence type="predicted"/>
<dbReference type="SUPFAM" id="SSF55418">
    <property type="entry name" value="eIF4e-like"/>
    <property type="match status" value="1"/>
</dbReference>
<feature type="compositionally biased region" description="Basic and acidic residues" evidence="1">
    <location>
        <begin position="86"/>
        <end position="102"/>
    </location>
</feature>
<name>A0AAN9V1I5_9PEZI</name>
<dbReference type="InterPro" id="IPR023398">
    <property type="entry name" value="TIF_eIF4e-like"/>
</dbReference>
<evidence type="ECO:0000256" key="1">
    <source>
        <dbReference type="SAM" id="MobiDB-lite"/>
    </source>
</evidence>
<keyword evidence="3" id="KW-1185">Reference proteome</keyword>
<comment type="caution">
    <text evidence="2">The sequence shown here is derived from an EMBL/GenBank/DDBJ whole genome shotgun (WGS) entry which is preliminary data.</text>
</comment>